<proteinExistence type="predicted"/>
<keyword evidence="3" id="KW-1185">Reference proteome</keyword>
<gene>
    <name evidence="2" type="ORF">A4U43_C03F31570</name>
</gene>
<dbReference type="OMA" id="HIFWNNM"/>
<feature type="region of interest" description="Disordered" evidence="1">
    <location>
        <begin position="261"/>
        <end position="288"/>
    </location>
</feature>
<dbReference type="AlphaFoldDB" id="A0A5P1FEE5"/>
<feature type="compositionally biased region" description="Low complexity" evidence="1">
    <location>
        <begin position="261"/>
        <end position="274"/>
    </location>
</feature>
<feature type="compositionally biased region" description="Polar residues" evidence="1">
    <location>
        <begin position="471"/>
        <end position="490"/>
    </location>
</feature>
<organism evidence="2 3">
    <name type="scientific">Asparagus officinalis</name>
    <name type="common">Garden asparagus</name>
    <dbReference type="NCBI Taxonomy" id="4686"/>
    <lineage>
        <taxon>Eukaryota</taxon>
        <taxon>Viridiplantae</taxon>
        <taxon>Streptophyta</taxon>
        <taxon>Embryophyta</taxon>
        <taxon>Tracheophyta</taxon>
        <taxon>Spermatophyta</taxon>
        <taxon>Magnoliopsida</taxon>
        <taxon>Liliopsida</taxon>
        <taxon>Asparagales</taxon>
        <taxon>Asparagaceae</taxon>
        <taxon>Asparagoideae</taxon>
        <taxon>Asparagus</taxon>
    </lineage>
</organism>
<accession>A0A5P1FEE5</accession>
<evidence type="ECO:0000313" key="3">
    <source>
        <dbReference type="Proteomes" id="UP000243459"/>
    </source>
</evidence>
<reference evidence="3" key="1">
    <citation type="journal article" date="2017" name="Nat. Commun.">
        <title>The asparagus genome sheds light on the origin and evolution of a young Y chromosome.</title>
        <authorList>
            <person name="Harkess A."/>
            <person name="Zhou J."/>
            <person name="Xu C."/>
            <person name="Bowers J.E."/>
            <person name="Van der Hulst R."/>
            <person name="Ayyampalayam S."/>
            <person name="Mercati F."/>
            <person name="Riccardi P."/>
            <person name="McKain M.R."/>
            <person name="Kakrana A."/>
            <person name="Tang H."/>
            <person name="Ray J."/>
            <person name="Groenendijk J."/>
            <person name="Arikit S."/>
            <person name="Mathioni S.M."/>
            <person name="Nakano M."/>
            <person name="Shan H."/>
            <person name="Telgmann-Rauber A."/>
            <person name="Kanno A."/>
            <person name="Yue Z."/>
            <person name="Chen H."/>
            <person name="Li W."/>
            <person name="Chen Y."/>
            <person name="Xu X."/>
            <person name="Zhang Y."/>
            <person name="Luo S."/>
            <person name="Chen H."/>
            <person name="Gao J."/>
            <person name="Mao Z."/>
            <person name="Pires J.C."/>
            <person name="Luo M."/>
            <person name="Kudrna D."/>
            <person name="Wing R.A."/>
            <person name="Meyers B.C."/>
            <person name="Yi K."/>
            <person name="Kong H."/>
            <person name="Lavrijsen P."/>
            <person name="Sunseri F."/>
            <person name="Falavigna A."/>
            <person name="Ye Y."/>
            <person name="Leebens-Mack J.H."/>
            <person name="Chen G."/>
        </authorList>
    </citation>
    <scope>NUCLEOTIDE SEQUENCE [LARGE SCALE GENOMIC DNA]</scope>
    <source>
        <strain evidence="3">cv. DH0086</strain>
    </source>
</reference>
<evidence type="ECO:0000256" key="1">
    <source>
        <dbReference type="SAM" id="MobiDB-lite"/>
    </source>
</evidence>
<sequence length="582" mass="62344">MQSQRSSGEPFAEILDFDHRSGSSTAAMDQDIYWNSMVLHPSEAQNLPNYLVSSSDTNMPYVNMSAEEGPSLSIWNSGGTSSGENSLDPRNHDETKMELGWPTSPGSSGPIEADNMLSLEDDDTNLNTTQIDNDQQFSFSLGSNLNDVSQDLEHNVGDQVSGSVLFSHPYVPSSIECEHGPYSSTSNGTSSGVLGFMAGDYDDRPGSSLDGRRLACKRKNIEGLSGQSSTSGSSNLFHASHSNSVHPVSVRTNASAGINISSPSSCLPGTSSSGEQMNPRFSNISREASPNGYMAANVAGNAERSQRSFRLRMNPALQPDIYPPNLSSSRSTAQNSSIWLPSEPSSNLMPFNQRLEPRTLAAGSSSQNLPHMPAILGSSRPRIPYPLILPPNSRNGNSSTSVNSVETLTAIREDTISRNTPRNDVLMQSLLVPPTETRNFTQDSANWNVANGGASMTGAAAPTSRAGMSSGVHSSAGSTWTPHQNPPTQFSQGLAEAIRRSLLASIGSESRGRNSNFISQRPGQSSFLEAGHQSASVSHGNQQSPMRTALLMDRHSDRIPLSMRSLAAREGRSRMISEVCYP</sequence>
<evidence type="ECO:0000313" key="2">
    <source>
        <dbReference type="EMBL" id="ONK76735.1"/>
    </source>
</evidence>
<dbReference type="Proteomes" id="UP000243459">
    <property type="component" value="Chromosome 3"/>
</dbReference>
<feature type="region of interest" description="Disordered" evidence="1">
    <location>
        <begin position="456"/>
        <end position="490"/>
    </location>
</feature>
<feature type="compositionally biased region" description="Polar residues" evidence="1">
    <location>
        <begin position="73"/>
        <end position="85"/>
    </location>
</feature>
<feature type="compositionally biased region" description="Polar residues" evidence="1">
    <location>
        <begin position="275"/>
        <end position="288"/>
    </location>
</feature>
<feature type="compositionally biased region" description="Polar residues" evidence="1">
    <location>
        <begin position="513"/>
        <end position="544"/>
    </location>
</feature>
<feature type="region of interest" description="Disordered" evidence="1">
    <location>
        <begin position="509"/>
        <end position="544"/>
    </location>
</feature>
<dbReference type="EMBL" id="CM007383">
    <property type="protein sequence ID" value="ONK76735.1"/>
    <property type="molecule type" value="Genomic_DNA"/>
</dbReference>
<protein>
    <submittedName>
        <fullName evidence="2">Uncharacterized protein</fullName>
    </submittedName>
</protein>
<dbReference type="Gramene" id="ONK76735">
    <property type="protein sequence ID" value="ONK76735"/>
    <property type="gene ID" value="A4U43_C03F31570"/>
</dbReference>
<name>A0A5P1FEE5_ASPOF</name>
<feature type="region of interest" description="Disordered" evidence="1">
    <location>
        <begin position="72"/>
        <end position="91"/>
    </location>
</feature>